<dbReference type="CDD" id="cd05379">
    <property type="entry name" value="CAP_bacterial"/>
    <property type="match status" value="1"/>
</dbReference>
<dbReference type="EMBL" id="JACHLP010000002">
    <property type="protein sequence ID" value="MBB4842754.1"/>
    <property type="molecule type" value="Genomic_DNA"/>
</dbReference>
<evidence type="ECO:0000313" key="3">
    <source>
        <dbReference type="EMBL" id="MBB4842754.1"/>
    </source>
</evidence>
<protein>
    <submittedName>
        <fullName evidence="3">Uncharacterized protein YkwD</fullName>
    </submittedName>
</protein>
<dbReference type="PANTHER" id="PTHR31157">
    <property type="entry name" value="SCP DOMAIN-CONTAINING PROTEIN"/>
    <property type="match status" value="1"/>
</dbReference>
<dbReference type="Pfam" id="PF00188">
    <property type="entry name" value="CAP"/>
    <property type="match status" value="1"/>
</dbReference>
<name>A0A840L2R0_9BURK</name>
<reference evidence="3 4" key="1">
    <citation type="submission" date="2020-08" db="EMBL/GenBank/DDBJ databases">
        <title>Functional genomics of gut bacteria from endangered species of beetles.</title>
        <authorList>
            <person name="Carlos-Shanley C."/>
        </authorList>
    </citation>
    <scope>NUCLEOTIDE SEQUENCE [LARGE SCALE GENOMIC DNA]</scope>
    <source>
        <strain evidence="3 4">S00239</strain>
    </source>
</reference>
<dbReference type="RefSeq" id="WP_184297350.1">
    <property type="nucleotide sequence ID" value="NZ_JACHLP010000002.1"/>
</dbReference>
<dbReference type="InterPro" id="IPR035940">
    <property type="entry name" value="CAP_sf"/>
</dbReference>
<keyword evidence="4" id="KW-1185">Reference proteome</keyword>
<keyword evidence="1" id="KW-0732">Signal</keyword>
<comment type="caution">
    <text evidence="3">The sequence shown here is derived from an EMBL/GenBank/DDBJ whole genome shotgun (WGS) entry which is preliminary data.</text>
</comment>
<gene>
    <name evidence="3" type="ORF">HNP55_001269</name>
</gene>
<accession>A0A840L2R0</accession>
<evidence type="ECO:0000259" key="2">
    <source>
        <dbReference type="Pfam" id="PF00188"/>
    </source>
</evidence>
<proteinExistence type="predicted"/>
<sequence length="172" mass="18527">MRALVSAVLLTFTSLCFGGGGPTLSDSSACRHALDAQEVLAQINALRTQARQCGAVHMPPAQALRWDSRLAASAKAYAGELSVRNELSHTSALGLTLRKRFLLQGYPLMRAGENLAGGQETLDEVMLAWTSSAAHCDNLMESSFVDVGMACVVGPGQYERYWVLHLGRAFKD</sequence>
<dbReference type="InterPro" id="IPR014044">
    <property type="entry name" value="CAP_dom"/>
</dbReference>
<organism evidence="3 4">
    <name type="scientific">Roseateles oligotrophus</name>
    <dbReference type="NCBI Taxonomy" id="1769250"/>
    <lineage>
        <taxon>Bacteria</taxon>
        <taxon>Pseudomonadati</taxon>
        <taxon>Pseudomonadota</taxon>
        <taxon>Betaproteobacteria</taxon>
        <taxon>Burkholderiales</taxon>
        <taxon>Sphaerotilaceae</taxon>
        <taxon>Roseateles</taxon>
    </lineage>
</organism>
<feature type="domain" description="SCP" evidence="2">
    <location>
        <begin position="41"/>
        <end position="165"/>
    </location>
</feature>
<dbReference type="PANTHER" id="PTHR31157:SF1">
    <property type="entry name" value="SCP DOMAIN-CONTAINING PROTEIN"/>
    <property type="match status" value="1"/>
</dbReference>
<feature type="signal peptide" evidence="1">
    <location>
        <begin position="1"/>
        <end position="18"/>
    </location>
</feature>
<evidence type="ECO:0000313" key="4">
    <source>
        <dbReference type="Proteomes" id="UP000562027"/>
    </source>
</evidence>
<dbReference type="Proteomes" id="UP000562027">
    <property type="component" value="Unassembled WGS sequence"/>
</dbReference>
<feature type="chain" id="PRO_5032344479" evidence="1">
    <location>
        <begin position="19"/>
        <end position="172"/>
    </location>
</feature>
<dbReference type="Gene3D" id="3.40.33.10">
    <property type="entry name" value="CAP"/>
    <property type="match status" value="1"/>
</dbReference>
<evidence type="ECO:0000256" key="1">
    <source>
        <dbReference type="SAM" id="SignalP"/>
    </source>
</evidence>
<dbReference type="SUPFAM" id="SSF55797">
    <property type="entry name" value="PR-1-like"/>
    <property type="match status" value="1"/>
</dbReference>
<dbReference type="AlphaFoldDB" id="A0A840L2R0"/>